<dbReference type="Gene3D" id="1.10.8.60">
    <property type="match status" value="1"/>
</dbReference>
<dbReference type="EMBL" id="JADCKQ010000018">
    <property type="protein sequence ID" value="MBI1495334.1"/>
    <property type="molecule type" value="Genomic_DNA"/>
</dbReference>
<gene>
    <name evidence="2" type="ORF">H1D41_16955</name>
</gene>
<reference evidence="2" key="1">
    <citation type="submission" date="2020-10" db="EMBL/GenBank/DDBJ databases">
        <title>Paenihalocynthiibacter styelae gen. nov., sp. nov., isolated from stalked sea squirt Styela clava.</title>
        <authorList>
            <person name="Kim Y.-O."/>
            <person name="Yoon J.-H."/>
        </authorList>
    </citation>
    <scope>NUCLEOTIDE SEQUENCE</scope>
    <source>
        <strain evidence="2">MYP1-1</strain>
    </source>
</reference>
<dbReference type="PANTHER" id="PTHR30050">
    <property type="entry name" value="CHROMOSOMAL REPLICATION INITIATOR PROTEIN DNAA"/>
    <property type="match status" value="1"/>
</dbReference>
<evidence type="ECO:0000313" key="2">
    <source>
        <dbReference type="EMBL" id="MBI1495334.1"/>
    </source>
</evidence>
<sequence length="225" mass="24282">MQLSFDLPLAPAMGRDDFLVSDSNAVAFAALENPAAWPAGKLALIGGAGSGKTHLAHVWAQDNEAVITDARRLNTADVEALASAPLVVEHLEDIAGNPYLERAMFHLHNLTLANRQPLLITGREEPTHWPIALPDLKSRMAGTPAIRIDAPDDMLLMQVMVKLFTDRGIDVKAPVVDYLVKRMDRSLGAVQQLVQALDQEALARGKPIGLRLAGEVLDNIAHEGA</sequence>
<dbReference type="SUPFAM" id="SSF52540">
    <property type="entry name" value="P-loop containing nucleoside triphosphate hydrolases"/>
    <property type="match status" value="1"/>
</dbReference>
<feature type="domain" description="Hda lid" evidence="1">
    <location>
        <begin position="165"/>
        <end position="208"/>
    </location>
</feature>
<proteinExistence type="predicted"/>
<name>A0A8J7J0Q6_9RHOB</name>
<accession>A0A8J7J0Q6</accession>
<dbReference type="PANTHER" id="PTHR30050:SF5">
    <property type="entry name" value="DNAA REGULATORY INACTIVATOR HDA"/>
    <property type="match status" value="1"/>
</dbReference>
<dbReference type="Pfam" id="PF22688">
    <property type="entry name" value="Hda_lid"/>
    <property type="match status" value="1"/>
</dbReference>
<protein>
    <submittedName>
        <fullName evidence="2">Chromosomal replication initiator DnaA</fullName>
    </submittedName>
</protein>
<dbReference type="InterPro" id="IPR027417">
    <property type="entry name" value="P-loop_NTPase"/>
</dbReference>
<evidence type="ECO:0000259" key="1">
    <source>
        <dbReference type="Pfam" id="PF22688"/>
    </source>
</evidence>
<dbReference type="AlphaFoldDB" id="A0A8J7J0Q6"/>
<comment type="caution">
    <text evidence="2">The sequence shown here is derived from an EMBL/GenBank/DDBJ whole genome shotgun (WGS) entry which is preliminary data.</text>
</comment>
<dbReference type="Proteomes" id="UP000640583">
    <property type="component" value="Unassembled WGS sequence"/>
</dbReference>
<organism evidence="2 3">
    <name type="scientific">Halocynthiibacter styelae</name>
    <dbReference type="NCBI Taxonomy" id="2761955"/>
    <lineage>
        <taxon>Bacteria</taxon>
        <taxon>Pseudomonadati</taxon>
        <taxon>Pseudomonadota</taxon>
        <taxon>Alphaproteobacteria</taxon>
        <taxon>Rhodobacterales</taxon>
        <taxon>Paracoccaceae</taxon>
        <taxon>Halocynthiibacter</taxon>
    </lineage>
</organism>
<keyword evidence="3" id="KW-1185">Reference proteome</keyword>
<dbReference type="Gene3D" id="3.40.50.300">
    <property type="entry name" value="P-loop containing nucleotide triphosphate hydrolases"/>
    <property type="match status" value="1"/>
</dbReference>
<dbReference type="InterPro" id="IPR055199">
    <property type="entry name" value="Hda_lid"/>
</dbReference>
<dbReference type="RefSeq" id="WP_228850039.1">
    <property type="nucleotide sequence ID" value="NZ_JADCKQ010000018.1"/>
</dbReference>
<dbReference type="GO" id="GO:0006270">
    <property type="term" value="P:DNA replication initiation"/>
    <property type="evidence" value="ECO:0007669"/>
    <property type="project" value="TreeGrafter"/>
</dbReference>
<dbReference type="GO" id="GO:0003688">
    <property type="term" value="F:DNA replication origin binding"/>
    <property type="evidence" value="ECO:0007669"/>
    <property type="project" value="TreeGrafter"/>
</dbReference>
<dbReference type="GO" id="GO:0005886">
    <property type="term" value="C:plasma membrane"/>
    <property type="evidence" value="ECO:0007669"/>
    <property type="project" value="TreeGrafter"/>
</dbReference>
<evidence type="ECO:0000313" key="3">
    <source>
        <dbReference type="Proteomes" id="UP000640583"/>
    </source>
</evidence>